<feature type="compositionally biased region" description="Basic residues" evidence="1">
    <location>
        <begin position="180"/>
        <end position="192"/>
    </location>
</feature>
<dbReference type="Gene3D" id="3.40.50.410">
    <property type="entry name" value="von Willebrand factor, type A domain"/>
    <property type="match status" value="1"/>
</dbReference>
<accession>A0A3P5Y0E8</accession>
<feature type="region of interest" description="Disordered" evidence="1">
    <location>
        <begin position="171"/>
        <end position="192"/>
    </location>
</feature>
<dbReference type="SUPFAM" id="SSF53300">
    <property type="entry name" value="vWA-like"/>
    <property type="match status" value="1"/>
</dbReference>
<dbReference type="Pfam" id="PF11443">
    <property type="entry name" value="DUF2828"/>
    <property type="match status" value="1"/>
</dbReference>
<dbReference type="PIRSF" id="PIRSF015417">
    <property type="entry name" value="T31B5_30_vWA"/>
    <property type="match status" value="1"/>
</dbReference>
<proteinExistence type="predicted"/>
<evidence type="ECO:0000256" key="1">
    <source>
        <dbReference type="SAM" id="MobiDB-lite"/>
    </source>
</evidence>
<sequence length="644" mass="72767">MASPLLGPPELRDSKPLLPKPITASGPRNPFIDLMVENFNYSINLKDPSSPQKGLTENGAGTYLSAGNPCLDFFFHVVPSTPKKSLEERLQLAWDHDPLTTLKLICNLRGVRGTGKSDKEGFYRAALWLHGSHPKTLACNLESLSKFGYFKDFPEILYRILKGSKIRDTQKSERMQGKSCRGRGRRVHGSRKRKMAATRELRVATAEMKNQADKAIASINRKLKKISMGKEAFTRYSHDAEYRFLHERVSDLFSDLLRRDVEFLTSGETNKISLAAKWCPSIDSSFDKATLLCESIARKLFPRETFPEYEGVEEAHYAYRVRDRLRKHVLVPLRKTLQLPEVYMGAKAWRSLPYNRVASVAMKSYKEIFLSHDEERFKKYLEDAKSGKTKIAAGALLPHEIIGDLEGGDGGQVAELQWKRMVDDMRTKGSLTNCIAVSDVSGSMEGTPMEVSVALGLVVSELAEEPWRGKLITFSGTPELHLVQGDDLRSKTQFVRDMDWGANTDFQKVFDLILKVAVEGKLKPEEMIRRVFVFSDMEFDEASSSSHSRYNRRETSSWETNYQVIVSKYEEKGYGGVVPEIVFWNLRDSKSTPVTRSDKGVALVSGFSKNLIKMFLDNDGEIDPMTIMHAVISGPEYNELVVID</sequence>
<dbReference type="AlphaFoldDB" id="A0A3P5Y0E8"/>
<evidence type="ECO:0008006" key="6">
    <source>
        <dbReference type="Google" id="ProtNLM"/>
    </source>
</evidence>
<feature type="domain" description="DUF2828" evidence="2">
    <location>
        <begin position="56"/>
        <end position="431"/>
    </location>
</feature>
<evidence type="ECO:0000259" key="2">
    <source>
        <dbReference type="Pfam" id="PF11443"/>
    </source>
</evidence>
<evidence type="ECO:0000313" key="5">
    <source>
        <dbReference type="EMBL" id="VDC60807.1"/>
    </source>
</evidence>
<feature type="domain" description="DUF7788" evidence="3">
    <location>
        <begin position="433"/>
        <end position="623"/>
    </location>
</feature>
<name>A0A3P5Y0E8_BRACM</name>
<feature type="region of interest" description="Disordered" evidence="1">
    <location>
        <begin position="1"/>
        <end position="23"/>
    </location>
</feature>
<evidence type="ECO:0000313" key="4">
    <source>
        <dbReference type="EMBL" id="CAG7862628.1"/>
    </source>
</evidence>
<dbReference type="PANTHER" id="PTHR31373:SF17">
    <property type="entry name" value="OS06G0652100 PROTEIN"/>
    <property type="match status" value="1"/>
</dbReference>
<evidence type="ECO:0000259" key="3">
    <source>
        <dbReference type="Pfam" id="PF25043"/>
    </source>
</evidence>
<dbReference type="EMBL" id="LR031568">
    <property type="protein sequence ID" value="VDC60807.1"/>
    <property type="molecule type" value="Genomic_DNA"/>
</dbReference>
<dbReference type="Pfam" id="PF25043">
    <property type="entry name" value="DUF7788"/>
    <property type="match status" value="1"/>
</dbReference>
<dbReference type="InterPro" id="IPR036465">
    <property type="entry name" value="vWFA_dom_sf"/>
</dbReference>
<reference evidence="5" key="1">
    <citation type="submission" date="2018-11" db="EMBL/GenBank/DDBJ databases">
        <authorList>
            <consortium name="Genoscope - CEA"/>
            <person name="William W."/>
        </authorList>
    </citation>
    <scope>NUCLEOTIDE SEQUENCE</scope>
</reference>
<dbReference type="EMBL" id="LS974625">
    <property type="protein sequence ID" value="CAG7862628.1"/>
    <property type="molecule type" value="Genomic_DNA"/>
</dbReference>
<gene>
    <name evidence="5" type="ORF">BRAA09T38418Z</name>
    <name evidence="4" type="ORF">BRAPAZ1V2_A09P30950.2</name>
</gene>
<dbReference type="InterPro" id="IPR058580">
    <property type="entry name" value="DUF2828"/>
</dbReference>
<dbReference type="Gramene" id="A09p30950.2_BraZ1">
    <property type="protein sequence ID" value="A09p30950.2_BraZ1.CDS.1"/>
    <property type="gene ID" value="A09g30950.2_BraZ1"/>
</dbReference>
<dbReference type="InterPro" id="IPR056690">
    <property type="entry name" value="DUF7788"/>
</dbReference>
<protein>
    <recommendedName>
        <fullName evidence="6">DUF2828 domain-containing protein</fullName>
    </recommendedName>
</protein>
<dbReference type="InterPro" id="IPR011205">
    <property type="entry name" value="UCP015417_vWA"/>
</dbReference>
<organism evidence="5">
    <name type="scientific">Brassica campestris</name>
    <name type="common">Field mustard</name>
    <dbReference type="NCBI Taxonomy" id="3711"/>
    <lineage>
        <taxon>Eukaryota</taxon>
        <taxon>Viridiplantae</taxon>
        <taxon>Streptophyta</taxon>
        <taxon>Embryophyta</taxon>
        <taxon>Tracheophyta</taxon>
        <taxon>Spermatophyta</taxon>
        <taxon>Magnoliopsida</taxon>
        <taxon>eudicotyledons</taxon>
        <taxon>Gunneridae</taxon>
        <taxon>Pentapetalae</taxon>
        <taxon>rosids</taxon>
        <taxon>malvids</taxon>
        <taxon>Brassicales</taxon>
        <taxon>Brassicaceae</taxon>
        <taxon>Brassiceae</taxon>
        <taxon>Brassica</taxon>
    </lineage>
</organism>
<dbReference type="Proteomes" id="UP000694005">
    <property type="component" value="Chromosome A09"/>
</dbReference>
<dbReference type="PANTHER" id="PTHR31373">
    <property type="entry name" value="OS06G0652100 PROTEIN"/>
    <property type="match status" value="1"/>
</dbReference>